<name>A0A543JKU9_9PSEU</name>
<dbReference type="GO" id="GO:0016829">
    <property type="term" value="F:lyase activity"/>
    <property type="evidence" value="ECO:0007669"/>
    <property type="project" value="UniProtKB-KW"/>
</dbReference>
<keyword evidence="3" id="KW-1185">Reference proteome</keyword>
<dbReference type="PANTHER" id="PTHR43586">
    <property type="entry name" value="CYSTEINE DESULFURASE"/>
    <property type="match status" value="1"/>
</dbReference>
<dbReference type="OrthoDB" id="250246at2"/>
<evidence type="ECO:0000259" key="1">
    <source>
        <dbReference type="Pfam" id="PF00266"/>
    </source>
</evidence>
<dbReference type="RefSeq" id="WP_141981272.1">
    <property type="nucleotide sequence ID" value="NZ_VFPP01000001.1"/>
</dbReference>
<dbReference type="InterPro" id="IPR015421">
    <property type="entry name" value="PyrdxlP-dep_Trfase_major"/>
</dbReference>
<feature type="domain" description="Aminotransferase class V" evidence="1">
    <location>
        <begin position="130"/>
        <end position="284"/>
    </location>
</feature>
<reference evidence="2 3" key="1">
    <citation type="submission" date="2019-06" db="EMBL/GenBank/DDBJ databases">
        <title>Sequencing the genomes of 1000 actinobacteria strains.</title>
        <authorList>
            <person name="Klenk H.-P."/>
        </authorList>
    </citation>
    <scope>NUCLEOTIDE SEQUENCE [LARGE SCALE GENOMIC DNA]</scope>
    <source>
        <strain evidence="2 3">DSM 45456</strain>
    </source>
</reference>
<dbReference type="EMBL" id="VFPP01000001">
    <property type="protein sequence ID" value="TQM83477.1"/>
    <property type="molecule type" value="Genomic_DNA"/>
</dbReference>
<dbReference type="InterPro" id="IPR015422">
    <property type="entry name" value="PyrdxlP-dep_Trfase_small"/>
</dbReference>
<evidence type="ECO:0000313" key="3">
    <source>
        <dbReference type="Proteomes" id="UP000316628"/>
    </source>
</evidence>
<dbReference type="Pfam" id="PF00266">
    <property type="entry name" value="Aminotran_5"/>
    <property type="match status" value="1"/>
</dbReference>
<sequence length="335" mass="34623">MRSAFGTTFDVPLGYLNTASVGVPPTPAADAVADAVRRWTVGADGPGAADEHATTARGAFGRLVGVPPERVAMGASASQLVALVAAGLPADASVLVARGEFTSLTFPFAARGLRVTEVDLDGIVAEAGAHDLVAVSVVQSADGRVVDLEGLRATGVPVLLDASQAVGWLPLDLGWADWVVAVGYKFLLSPRGCAWLACSPSALERTVPVAANWHAGEDPWNTVYGLPLRLAPDARRFDLSPVWLSQFGAAVSLPYLASLDLAAVRDHTAGLADALLSALGQAPRGSAIVSLDLPAAADRLAAAGVRSSIRAGRVRLAFHLYNTAEDVDQVLRALD</sequence>
<protein>
    <submittedName>
        <fullName evidence="2">Selenocysteine lyase/cysteine desulfurase</fullName>
    </submittedName>
</protein>
<dbReference type="Gene3D" id="3.40.640.10">
    <property type="entry name" value="Type I PLP-dependent aspartate aminotransferase-like (Major domain)"/>
    <property type="match status" value="1"/>
</dbReference>
<accession>A0A543JKU9</accession>
<dbReference type="Proteomes" id="UP000316628">
    <property type="component" value="Unassembled WGS sequence"/>
</dbReference>
<organism evidence="2 3">
    <name type="scientific">Saccharothrix saharensis</name>
    <dbReference type="NCBI Taxonomy" id="571190"/>
    <lineage>
        <taxon>Bacteria</taxon>
        <taxon>Bacillati</taxon>
        <taxon>Actinomycetota</taxon>
        <taxon>Actinomycetes</taxon>
        <taxon>Pseudonocardiales</taxon>
        <taxon>Pseudonocardiaceae</taxon>
        <taxon>Saccharothrix</taxon>
    </lineage>
</organism>
<dbReference type="AlphaFoldDB" id="A0A543JKU9"/>
<comment type="caution">
    <text evidence="2">The sequence shown here is derived from an EMBL/GenBank/DDBJ whole genome shotgun (WGS) entry which is preliminary data.</text>
</comment>
<dbReference type="InterPro" id="IPR000192">
    <property type="entry name" value="Aminotrans_V_dom"/>
</dbReference>
<dbReference type="PANTHER" id="PTHR43586:SF21">
    <property type="entry name" value="PYRIDOXAL PHOSPHATE (PLP)-DEPENDENT ASPARTATE AMINOTRANSFERASE SUPERFAMILY"/>
    <property type="match status" value="1"/>
</dbReference>
<gene>
    <name evidence="2" type="ORF">FHX81_5902</name>
</gene>
<dbReference type="SUPFAM" id="SSF53383">
    <property type="entry name" value="PLP-dependent transferases"/>
    <property type="match status" value="1"/>
</dbReference>
<proteinExistence type="predicted"/>
<dbReference type="InterPro" id="IPR015424">
    <property type="entry name" value="PyrdxlP-dep_Trfase"/>
</dbReference>
<dbReference type="Gene3D" id="3.90.1150.10">
    <property type="entry name" value="Aspartate Aminotransferase, domain 1"/>
    <property type="match status" value="1"/>
</dbReference>
<keyword evidence="2" id="KW-0456">Lyase</keyword>
<evidence type="ECO:0000313" key="2">
    <source>
        <dbReference type="EMBL" id="TQM83477.1"/>
    </source>
</evidence>